<comment type="caution">
    <text evidence="4">The sequence shown here is derived from an EMBL/GenBank/DDBJ whole genome shotgun (WGS) entry which is preliminary data.</text>
</comment>
<organism evidence="4 5">
    <name type="scientific">Kribbella antibiotica</name>
    <dbReference type="NCBI Taxonomy" id="190195"/>
    <lineage>
        <taxon>Bacteria</taxon>
        <taxon>Bacillati</taxon>
        <taxon>Actinomycetota</taxon>
        <taxon>Actinomycetes</taxon>
        <taxon>Propionibacteriales</taxon>
        <taxon>Kribbellaceae</taxon>
        <taxon>Kribbella</taxon>
    </lineage>
</organism>
<dbReference type="PANTHER" id="PTHR43818:SF11">
    <property type="entry name" value="BCDNA.GH03377"/>
    <property type="match status" value="1"/>
</dbReference>
<dbReference type="Pfam" id="PF01408">
    <property type="entry name" value="GFO_IDH_MocA"/>
    <property type="match status" value="1"/>
</dbReference>
<dbReference type="OrthoDB" id="9815825at2"/>
<dbReference type="PANTHER" id="PTHR43818">
    <property type="entry name" value="BCDNA.GH03377"/>
    <property type="match status" value="1"/>
</dbReference>
<proteinExistence type="predicted"/>
<dbReference type="Proteomes" id="UP000295124">
    <property type="component" value="Unassembled WGS sequence"/>
</dbReference>
<reference evidence="4 5" key="1">
    <citation type="submission" date="2019-03" db="EMBL/GenBank/DDBJ databases">
        <title>Draft genome sequences of novel Actinobacteria.</title>
        <authorList>
            <person name="Sahin N."/>
            <person name="Ay H."/>
            <person name="Saygin H."/>
        </authorList>
    </citation>
    <scope>NUCLEOTIDE SEQUENCE [LARGE SCALE GENOMIC DNA]</scope>
    <source>
        <strain evidence="4 5">JCM 13523</strain>
    </source>
</reference>
<dbReference type="Gene3D" id="3.40.50.720">
    <property type="entry name" value="NAD(P)-binding Rossmann-like Domain"/>
    <property type="match status" value="1"/>
</dbReference>
<dbReference type="AlphaFoldDB" id="A0A4R4ZWD6"/>
<dbReference type="Pfam" id="PF22725">
    <property type="entry name" value="GFO_IDH_MocA_C3"/>
    <property type="match status" value="1"/>
</dbReference>
<feature type="domain" description="Gfo/Idh/MocA-like oxidoreductase N-terminal" evidence="2">
    <location>
        <begin position="16"/>
        <end position="133"/>
    </location>
</feature>
<evidence type="ECO:0000313" key="5">
    <source>
        <dbReference type="Proteomes" id="UP000295124"/>
    </source>
</evidence>
<gene>
    <name evidence="4" type="ORF">E1263_00995</name>
</gene>
<evidence type="ECO:0000259" key="3">
    <source>
        <dbReference type="Pfam" id="PF22725"/>
    </source>
</evidence>
<evidence type="ECO:0000313" key="4">
    <source>
        <dbReference type="EMBL" id="TDD63235.1"/>
    </source>
</evidence>
<dbReference type="InterPro" id="IPR050463">
    <property type="entry name" value="Gfo/Idh/MocA_oxidrdct_glycsds"/>
</dbReference>
<sequence length="338" mass="36216">MTAENGLNSFHERNDIRLGLVGAGSVAGLYVEAAAGLPELAITAVCDVRREAAQALAAPLDARVYDDHRAMFAAGNLDAVVITSPHSLHTPMAEDAAAAGLHVLMEKPMATTVADCRRMIKVCADSGVRLAIGNLQRFVPAVRQAAEILRSGQLGRPLLITERRAVRYDPESRPAWFFDPELAGGGIMMNIGGHSIDKAQVLTGEKVVAVNARIWRRPGIAVETEASGVMELSGDIQLTFSITSTGLPPQDETEVVCENGALRLSHTGGLWMFRDGQAVHLKDRTGHDEIVTAFRDQLVDFTGSETPSVTGDYGLSVVAAVQAVYDSAADRTLQRTEY</sequence>
<dbReference type="InterPro" id="IPR000683">
    <property type="entry name" value="Gfo/Idh/MocA-like_OxRdtase_N"/>
</dbReference>
<accession>A0A4R4ZWD6</accession>
<dbReference type="Gene3D" id="3.30.360.10">
    <property type="entry name" value="Dihydrodipicolinate Reductase, domain 2"/>
    <property type="match status" value="1"/>
</dbReference>
<dbReference type="InterPro" id="IPR036291">
    <property type="entry name" value="NAD(P)-bd_dom_sf"/>
</dbReference>
<keyword evidence="5" id="KW-1185">Reference proteome</keyword>
<dbReference type="SUPFAM" id="SSF55347">
    <property type="entry name" value="Glyceraldehyde-3-phosphate dehydrogenase-like, C-terminal domain"/>
    <property type="match status" value="1"/>
</dbReference>
<dbReference type="SUPFAM" id="SSF51735">
    <property type="entry name" value="NAD(P)-binding Rossmann-fold domains"/>
    <property type="match status" value="1"/>
</dbReference>
<feature type="domain" description="GFO/IDH/MocA-like oxidoreductase" evidence="3">
    <location>
        <begin position="142"/>
        <end position="263"/>
    </location>
</feature>
<dbReference type="GO" id="GO:0016491">
    <property type="term" value="F:oxidoreductase activity"/>
    <property type="evidence" value="ECO:0007669"/>
    <property type="project" value="UniProtKB-KW"/>
</dbReference>
<dbReference type="RefSeq" id="WP_132164287.1">
    <property type="nucleotide sequence ID" value="NZ_SMKX01000002.1"/>
</dbReference>
<name>A0A4R4ZWD6_9ACTN</name>
<evidence type="ECO:0000256" key="1">
    <source>
        <dbReference type="ARBA" id="ARBA00023002"/>
    </source>
</evidence>
<protein>
    <submittedName>
        <fullName evidence="4">Gfo/Idh/MocA family oxidoreductase</fullName>
    </submittedName>
</protein>
<dbReference type="InterPro" id="IPR055170">
    <property type="entry name" value="GFO_IDH_MocA-like_dom"/>
</dbReference>
<keyword evidence="1" id="KW-0560">Oxidoreductase</keyword>
<dbReference type="EMBL" id="SMKX01000002">
    <property type="protein sequence ID" value="TDD63235.1"/>
    <property type="molecule type" value="Genomic_DNA"/>
</dbReference>
<dbReference type="GO" id="GO:0000166">
    <property type="term" value="F:nucleotide binding"/>
    <property type="evidence" value="ECO:0007669"/>
    <property type="project" value="InterPro"/>
</dbReference>
<evidence type="ECO:0000259" key="2">
    <source>
        <dbReference type="Pfam" id="PF01408"/>
    </source>
</evidence>